<name>A0A8H7UMI8_9FUNG</name>
<evidence type="ECO:0000256" key="6">
    <source>
        <dbReference type="PIRSR" id="PIRSR604254-1"/>
    </source>
</evidence>
<dbReference type="Proteomes" id="UP000612746">
    <property type="component" value="Unassembled WGS sequence"/>
</dbReference>
<evidence type="ECO:0000256" key="8">
    <source>
        <dbReference type="SAM" id="Phobius"/>
    </source>
</evidence>
<feature type="transmembrane region" description="Helical" evidence="8">
    <location>
        <begin position="245"/>
        <end position="269"/>
    </location>
</feature>
<dbReference type="GO" id="GO:0006882">
    <property type="term" value="P:intracellular zinc ion homeostasis"/>
    <property type="evidence" value="ECO:0007669"/>
    <property type="project" value="TreeGrafter"/>
</dbReference>
<keyword evidence="4 8" id="KW-1133">Transmembrane helix</keyword>
<feature type="transmembrane region" description="Helical" evidence="8">
    <location>
        <begin position="167"/>
        <end position="184"/>
    </location>
</feature>
<evidence type="ECO:0000313" key="10">
    <source>
        <dbReference type="Proteomes" id="UP000612746"/>
    </source>
</evidence>
<evidence type="ECO:0000313" key="9">
    <source>
        <dbReference type="EMBL" id="KAG2185258.1"/>
    </source>
</evidence>
<dbReference type="GO" id="GO:0016020">
    <property type="term" value="C:membrane"/>
    <property type="evidence" value="ECO:0007669"/>
    <property type="project" value="UniProtKB-SubCell"/>
</dbReference>
<evidence type="ECO:0000256" key="4">
    <source>
        <dbReference type="ARBA" id="ARBA00022989"/>
    </source>
</evidence>
<feature type="binding site" evidence="6">
    <location>
        <position position="149"/>
    </location>
    <ligand>
        <name>Zn(2+)</name>
        <dbReference type="ChEBI" id="CHEBI:29105"/>
    </ligand>
</feature>
<dbReference type="GO" id="GO:0038023">
    <property type="term" value="F:signaling receptor activity"/>
    <property type="evidence" value="ECO:0007669"/>
    <property type="project" value="TreeGrafter"/>
</dbReference>
<comment type="subcellular location">
    <subcellularLocation>
        <location evidence="1">Membrane</location>
        <topology evidence="1">Multi-pass membrane protein</topology>
    </subcellularLocation>
</comment>
<protein>
    <submittedName>
        <fullName evidence="9">Uncharacterized protein</fullName>
    </submittedName>
</protein>
<keyword evidence="3 8" id="KW-0812">Transmembrane</keyword>
<sequence>MSQRRTAATNNKFDTMNSQDSYVNPGSQVKPAANGKHSTSSLLGPSKHTVSWKQLPEWLRDNAYITDGYRPQLDSYVKCAKSVFYLHNEFVNIWSHALGFALFCFLGIVVSWKTVFVPIAETRTMGDIVFFYTFIAGALSCLGLSSTYHCFSCHSEPVAAYWNRCDYLGIITLILGSYYPMMYVKGLGTKSRFVSTLFSHQACATMMKHFRTPAYRMMRATLFLAMGLSGIIPIGHGIINFGFAMAFQSISLGHMIAMGAFYVVGALLYGHRYGIRDRSPCRVMSVLILFKSLLEFPRNGILESLISGVQAIKFSTSS</sequence>
<feature type="transmembrane region" description="Helical" evidence="8">
    <location>
        <begin position="93"/>
        <end position="116"/>
    </location>
</feature>
<keyword evidence="6" id="KW-0862">Zinc</keyword>
<feature type="transmembrane region" description="Helical" evidence="8">
    <location>
        <begin position="217"/>
        <end position="239"/>
    </location>
</feature>
<dbReference type="OrthoDB" id="529367at2759"/>
<dbReference type="PANTHER" id="PTHR20855">
    <property type="entry name" value="ADIPOR/PROGESTIN RECEPTOR-RELATED"/>
    <property type="match status" value="1"/>
</dbReference>
<reference evidence="9" key="1">
    <citation type="submission" date="2020-12" db="EMBL/GenBank/DDBJ databases">
        <title>Metabolic potential, ecology and presence of endohyphal bacteria is reflected in genomic diversity of Mucoromycotina.</title>
        <authorList>
            <person name="Muszewska A."/>
            <person name="Okrasinska A."/>
            <person name="Steczkiewicz K."/>
            <person name="Drgas O."/>
            <person name="Orlowska M."/>
            <person name="Perlinska-Lenart U."/>
            <person name="Aleksandrzak-Piekarczyk T."/>
            <person name="Szatraj K."/>
            <person name="Zielenkiewicz U."/>
            <person name="Pilsyk S."/>
            <person name="Malc E."/>
            <person name="Mieczkowski P."/>
            <person name="Kruszewska J.S."/>
            <person name="Biernat P."/>
            <person name="Pawlowska J."/>
        </authorList>
    </citation>
    <scope>NUCLEOTIDE SEQUENCE</scope>
    <source>
        <strain evidence="9">WA0000051536</strain>
    </source>
</reference>
<keyword evidence="10" id="KW-1185">Reference proteome</keyword>
<evidence type="ECO:0000256" key="5">
    <source>
        <dbReference type="ARBA" id="ARBA00023136"/>
    </source>
</evidence>
<accession>A0A8H7UMI8</accession>
<evidence type="ECO:0000256" key="3">
    <source>
        <dbReference type="ARBA" id="ARBA00022692"/>
    </source>
</evidence>
<dbReference type="Pfam" id="PF03006">
    <property type="entry name" value="HlyIII"/>
    <property type="match status" value="1"/>
</dbReference>
<feature type="transmembrane region" description="Helical" evidence="8">
    <location>
        <begin position="128"/>
        <end position="147"/>
    </location>
</feature>
<dbReference type="EMBL" id="JAEPRA010000005">
    <property type="protein sequence ID" value="KAG2185258.1"/>
    <property type="molecule type" value="Genomic_DNA"/>
</dbReference>
<dbReference type="GO" id="GO:0046872">
    <property type="term" value="F:metal ion binding"/>
    <property type="evidence" value="ECO:0007669"/>
    <property type="project" value="UniProtKB-KW"/>
</dbReference>
<comment type="similarity">
    <text evidence="2">Belongs to the ADIPOR family.</text>
</comment>
<dbReference type="InterPro" id="IPR004254">
    <property type="entry name" value="AdipoR/HlyIII-related"/>
</dbReference>
<keyword evidence="6" id="KW-0479">Metal-binding</keyword>
<evidence type="ECO:0000256" key="1">
    <source>
        <dbReference type="ARBA" id="ARBA00004141"/>
    </source>
</evidence>
<organism evidence="9 10">
    <name type="scientific">Umbelopsis vinacea</name>
    <dbReference type="NCBI Taxonomy" id="44442"/>
    <lineage>
        <taxon>Eukaryota</taxon>
        <taxon>Fungi</taxon>
        <taxon>Fungi incertae sedis</taxon>
        <taxon>Mucoromycota</taxon>
        <taxon>Mucoromycotina</taxon>
        <taxon>Umbelopsidomycetes</taxon>
        <taxon>Umbelopsidales</taxon>
        <taxon>Umbelopsidaceae</taxon>
        <taxon>Umbelopsis</taxon>
    </lineage>
</organism>
<comment type="caution">
    <text evidence="9">The sequence shown here is derived from an EMBL/GenBank/DDBJ whole genome shotgun (WGS) entry which is preliminary data.</text>
</comment>
<feature type="compositionally biased region" description="Polar residues" evidence="7">
    <location>
        <begin position="1"/>
        <end position="27"/>
    </location>
</feature>
<proteinExistence type="inferred from homology"/>
<evidence type="ECO:0000256" key="7">
    <source>
        <dbReference type="SAM" id="MobiDB-lite"/>
    </source>
</evidence>
<feature type="region of interest" description="Disordered" evidence="7">
    <location>
        <begin position="1"/>
        <end position="40"/>
    </location>
</feature>
<evidence type="ECO:0000256" key="2">
    <source>
        <dbReference type="ARBA" id="ARBA00007018"/>
    </source>
</evidence>
<keyword evidence="5 8" id="KW-0472">Membrane</keyword>
<dbReference type="AlphaFoldDB" id="A0A8H7UMI8"/>
<dbReference type="PANTHER" id="PTHR20855:SF52">
    <property type="entry name" value="ADIPONECTIN RECEPTOR PROTEIN"/>
    <property type="match status" value="1"/>
</dbReference>
<gene>
    <name evidence="9" type="ORF">INT44_002048</name>
</gene>